<gene>
    <name evidence="4" type="ORF">DLM65_14055</name>
</gene>
<dbReference type="PROSITE" id="PS51318">
    <property type="entry name" value="TAT"/>
    <property type="match status" value="1"/>
</dbReference>
<protein>
    <recommendedName>
        <fullName evidence="3">Solute-binding protein family 5 domain-containing protein</fullName>
    </recommendedName>
</protein>
<feature type="region of interest" description="Disordered" evidence="2">
    <location>
        <begin position="26"/>
        <end position="45"/>
    </location>
</feature>
<comment type="caution">
    <text evidence="4">The sequence shown here is derived from an EMBL/GenBank/DDBJ whole genome shotgun (WGS) entry which is preliminary data.</text>
</comment>
<dbReference type="PANTHER" id="PTHR30290:SF64">
    <property type="entry name" value="ABC TRANSPORTER PERIPLASMIC BINDING PROTEIN"/>
    <property type="match status" value="1"/>
</dbReference>
<evidence type="ECO:0000256" key="1">
    <source>
        <dbReference type="ARBA" id="ARBA00022729"/>
    </source>
</evidence>
<dbReference type="EMBL" id="QHBU01000270">
    <property type="protein sequence ID" value="PZR78078.1"/>
    <property type="molecule type" value="Genomic_DNA"/>
</dbReference>
<dbReference type="InterPro" id="IPR039424">
    <property type="entry name" value="SBP_5"/>
</dbReference>
<dbReference type="Pfam" id="PF00496">
    <property type="entry name" value="SBP_bac_5"/>
    <property type="match status" value="1"/>
</dbReference>
<dbReference type="SUPFAM" id="SSF53850">
    <property type="entry name" value="Periplasmic binding protein-like II"/>
    <property type="match status" value="1"/>
</dbReference>
<dbReference type="InterPro" id="IPR006311">
    <property type="entry name" value="TAT_signal"/>
</dbReference>
<dbReference type="AlphaFoldDB" id="A0A2W5ZXL6"/>
<keyword evidence="1" id="KW-0732">Signal</keyword>
<feature type="compositionally biased region" description="Low complexity" evidence="2">
    <location>
        <begin position="26"/>
        <end position="35"/>
    </location>
</feature>
<evidence type="ECO:0000256" key="2">
    <source>
        <dbReference type="SAM" id="MobiDB-lite"/>
    </source>
</evidence>
<evidence type="ECO:0000313" key="4">
    <source>
        <dbReference type="EMBL" id="PZR78078.1"/>
    </source>
</evidence>
<proteinExistence type="predicted"/>
<feature type="domain" description="Solute-binding protein family 5" evidence="3">
    <location>
        <begin position="86"/>
        <end position="129"/>
    </location>
</feature>
<reference evidence="4 5" key="1">
    <citation type="journal article" date="2017" name="Nature">
        <title>Atmospheric trace gases support primary production in Antarctic desert surface soil.</title>
        <authorList>
            <person name="Ji M."/>
            <person name="Greening C."/>
            <person name="Vanwonterghem I."/>
            <person name="Carere C.R."/>
            <person name="Bay S.K."/>
            <person name="Steen J.A."/>
            <person name="Montgomery K."/>
            <person name="Lines T."/>
            <person name="Beardall J."/>
            <person name="van Dorst J."/>
            <person name="Snape I."/>
            <person name="Stott M.B."/>
            <person name="Hugenholtz P."/>
            <person name="Ferrari B.C."/>
        </authorList>
    </citation>
    <scope>NUCLEOTIDE SEQUENCE [LARGE SCALE GENOMIC DNA]</scope>
    <source>
        <strain evidence="4">RRmetagenome_bin12</strain>
    </source>
</reference>
<dbReference type="GO" id="GO:0015833">
    <property type="term" value="P:peptide transport"/>
    <property type="evidence" value="ECO:0007669"/>
    <property type="project" value="TreeGrafter"/>
</dbReference>
<name>A0A2W5ZXL6_9BACT</name>
<evidence type="ECO:0000313" key="5">
    <source>
        <dbReference type="Proteomes" id="UP000248724"/>
    </source>
</evidence>
<feature type="non-terminal residue" evidence="4">
    <location>
        <position position="129"/>
    </location>
</feature>
<dbReference type="PANTHER" id="PTHR30290">
    <property type="entry name" value="PERIPLASMIC BINDING COMPONENT OF ABC TRANSPORTER"/>
    <property type="match status" value="1"/>
</dbReference>
<accession>A0A2W5ZXL6</accession>
<dbReference type="Gene3D" id="3.40.190.10">
    <property type="entry name" value="Periplasmic binding protein-like II"/>
    <property type="match status" value="1"/>
</dbReference>
<sequence>MEPMDRRTFLRSSVLAAGAVAVASCTSSSKTTSSGSAGGPVPRPTLRLPGGDFGFPSPFAYVRGPGYWRMTYIYDSLLWKDSTGQLMPWLASRYERSADGLTYMFELRDNVAWNDGQPLTPDDVVFTFQ</sequence>
<dbReference type="Proteomes" id="UP000248724">
    <property type="component" value="Unassembled WGS sequence"/>
</dbReference>
<dbReference type="GO" id="GO:1904680">
    <property type="term" value="F:peptide transmembrane transporter activity"/>
    <property type="evidence" value="ECO:0007669"/>
    <property type="project" value="TreeGrafter"/>
</dbReference>
<evidence type="ECO:0000259" key="3">
    <source>
        <dbReference type="Pfam" id="PF00496"/>
    </source>
</evidence>
<dbReference type="PROSITE" id="PS51257">
    <property type="entry name" value="PROKAR_LIPOPROTEIN"/>
    <property type="match status" value="1"/>
</dbReference>
<dbReference type="InterPro" id="IPR000914">
    <property type="entry name" value="SBP_5_dom"/>
</dbReference>
<organism evidence="4 5">
    <name type="scientific">Candidatus Aeolococcus gillhamiae</name>
    <dbReference type="NCBI Taxonomy" id="3127015"/>
    <lineage>
        <taxon>Bacteria</taxon>
        <taxon>Bacillati</taxon>
        <taxon>Candidatus Dormiibacterota</taxon>
        <taxon>Candidatus Dormibacteria</taxon>
        <taxon>Candidatus Aeolococcales</taxon>
        <taxon>Candidatus Aeolococcaceae</taxon>
        <taxon>Candidatus Aeolococcus</taxon>
    </lineage>
</organism>